<evidence type="ECO:0000313" key="4">
    <source>
        <dbReference type="Proteomes" id="UP001597511"/>
    </source>
</evidence>
<dbReference type="EMBL" id="JBHUOZ010000001">
    <property type="protein sequence ID" value="MFD2918636.1"/>
    <property type="molecule type" value="Genomic_DNA"/>
</dbReference>
<feature type="chain" id="PRO_5045104864" evidence="2">
    <location>
        <begin position="21"/>
        <end position="263"/>
    </location>
</feature>
<dbReference type="RefSeq" id="WP_386095025.1">
    <property type="nucleotide sequence ID" value="NZ_JBHUOZ010000001.1"/>
</dbReference>
<sequence length="263" mass="29141">MIRHLLATGAATILAAVSMAQTKAGLVQYEMITQLQGQIQIQGLPEGVELPKSRTSYFELRFGNNQSLWQVAEQAPEPEMSTGSVQFRTVNMGGGDVVFTDFNTKLKTEKRELFDKTFIVEDSIRIMNWKMTGETRTILGYPAMKATTSRIAKSFKTTMVDGKIERAESVDTLPIVAWFTTAIPVAAGPNPYEGQLPGLILELDNGNGRIVYKATSVSDKVKLDTIKPPKGKKKHTTAEYEAERKKVMDEMQKNGGLRFGRTS</sequence>
<protein>
    <submittedName>
        <fullName evidence="3">GLPGLI family protein</fullName>
    </submittedName>
</protein>
<dbReference type="NCBIfam" id="TIGR01200">
    <property type="entry name" value="GLPGLI"/>
    <property type="match status" value="1"/>
</dbReference>
<gene>
    <name evidence="3" type="ORF">ACFS6H_02870</name>
</gene>
<reference evidence="4" key="1">
    <citation type="journal article" date="2019" name="Int. J. Syst. Evol. Microbiol.">
        <title>The Global Catalogue of Microorganisms (GCM) 10K type strain sequencing project: providing services to taxonomists for standard genome sequencing and annotation.</title>
        <authorList>
            <consortium name="The Broad Institute Genomics Platform"/>
            <consortium name="The Broad Institute Genome Sequencing Center for Infectious Disease"/>
            <person name="Wu L."/>
            <person name="Ma J."/>
        </authorList>
    </citation>
    <scope>NUCLEOTIDE SEQUENCE [LARGE SCALE GENOMIC DNA]</scope>
    <source>
        <strain evidence="4">KCTC 23299</strain>
    </source>
</reference>
<name>A0ABW6A346_9BACT</name>
<keyword evidence="2" id="KW-0732">Signal</keyword>
<evidence type="ECO:0000256" key="1">
    <source>
        <dbReference type="SAM" id="MobiDB-lite"/>
    </source>
</evidence>
<evidence type="ECO:0000256" key="2">
    <source>
        <dbReference type="SAM" id="SignalP"/>
    </source>
</evidence>
<feature type="compositionally biased region" description="Basic and acidic residues" evidence="1">
    <location>
        <begin position="236"/>
        <end position="252"/>
    </location>
</feature>
<feature type="signal peptide" evidence="2">
    <location>
        <begin position="1"/>
        <end position="20"/>
    </location>
</feature>
<organism evidence="3 4">
    <name type="scientific">Terrimonas rubra</name>
    <dbReference type="NCBI Taxonomy" id="1035890"/>
    <lineage>
        <taxon>Bacteria</taxon>
        <taxon>Pseudomonadati</taxon>
        <taxon>Bacteroidota</taxon>
        <taxon>Chitinophagia</taxon>
        <taxon>Chitinophagales</taxon>
        <taxon>Chitinophagaceae</taxon>
        <taxon>Terrimonas</taxon>
    </lineage>
</organism>
<proteinExistence type="predicted"/>
<keyword evidence="4" id="KW-1185">Reference proteome</keyword>
<dbReference type="Proteomes" id="UP001597511">
    <property type="component" value="Unassembled WGS sequence"/>
</dbReference>
<feature type="region of interest" description="Disordered" evidence="1">
    <location>
        <begin position="226"/>
        <end position="263"/>
    </location>
</feature>
<dbReference type="Pfam" id="PF09697">
    <property type="entry name" value="Porph_ging"/>
    <property type="match status" value="1"/>
</dbReference>
<evidence type="ECO:0000313" key="3">
    <source>
        <dbReference type="EMBL" id="MFD2918636.1"/>
    </source>
</evidence>
<accession>A0ABW6A346</accession>
<dbReference type="InterPro" id="IPR005901">
    <property type="entry name" value="GLPGLI"/>
</dbReference>
<comment type="caution">
    <text evidence="3">The sequence shown here is derived from an EMBL/GenBank/DDBJ whole genome shotgun (WGS) entry which is preliminary data.</text>
</comment>